<evidence type="ECO:0000256" key="2">
    <source>
        <dbReference type="ARBA" id="ARBA00023125"/>
    </source>
</evidence>
<feature type="domain" description="HTH tetR-type" evidence="5">
    <location>
        <begin position="13"/>
        <end position="71"/>
    </location>
</feature>
<dbReference type="PROSITE" id="PS50977">
    <property type="entry name" value="HTH_TETR_2"/>
    <property type="match status" value="1"/>
</dbReference>
<dbReference type="EMBL" id="JBHMEI010000001">
    <property type="protein sequence ID" value="MFB9199827.1"/>
    <property type="molecule type" value="Genomic_DNA"/>
</dbReference>
<evidence type="ECO:0000256" key="1">
    <source>
        <dbReference type="ARBA" id="ARBA00023015"/>
    </source>
</evidence>
<keyword evidence="2 4" id="KW-0238">DNA-binding</keyword>
<comment type="caution">
    <text evidence="6">The sequence shown here is derived from an EMBL/GenBank/DDBJ whole genome shotgun (WGS) entry which is preliminary data.</text>
</comment>
<organism evidence="6 7">
    <name type="scientific">Nonomuraea spiralis</name>
    <dbReference type="NCBI Taxonomy" id="46182"/>
    <lineage>
        <taxon>Bacteria</taxon>
        <taxon>Bacillati</taxon>
        <taxon>Actinomycetota</taxon>
        <taxon>Actinomycetes</taxon>
        <taxon>Streptosporangiales</taxon>
        <taxon>Streptosporangiaceae</taxon>
        <taxon>Nonomuraea</taxon>
    </lineage>
</organism>
<dbReference type="Proteomes" id="UP001589647">
    <property type="component" value="Unassembled WGS sequence"/>
</dbReference>
<accession>A0ABV5I5L5</accession>
<dbReference type="InterPro" id="IPR036271">
    <property type="entry name" value="Tet_transcr_reg_TetR-rel_C_sf"/>
</dbReference>
<dbReference type="Pfam" id="PF00440">
    <property type="entry name" value="TetR_N"/>
    <property type="match status" value="1"/>
</dbReference>
<dbReference type="InterPro" id="IPR049445">
    <property type="entry name" value="TetR_SbtR-like_C"/>
</dbReference>
<dbReference type="RefSeq" id="WP_229823062.1">
    <property type="nucleotide sequence ID" value="NZ_BMRC01000001.1"/>
</dbReference>
<evidence type="ECO:0000313" key="7">
    <source>
        <dbReference type="Proteomes" id="UP001589647"/>
    </source>
</evidence>
<dbReference type="SUPFAM" id="SSF46689">
    <property type="entry name" value="Homeodomain-like"/>
    <property type="match status" value="1"/>
</dbReference>
<dbReference type="PANTHER" id="PTHR30055:SF234">
    <property type="entry name" value="HTH-TYPE TRANSCRIPTIONAL REGULATOR BETI"/>
    <property type="match status" value="1"/>
</dbReference>
<dbReference type="SUPFAM" id="SSF48498">
    <property type="entry name" value="Tetracyclin repressor-like, C-terminal domain"/>
    <property type="match status" value="1"/>
</dbReference>
<name>A0ABV5I5L5_9ACTN</name>
<dbReference type="PANTHER" id="PTHR30055">
    <property type="entry name" value="HTH-TYPE TRANSCRIPTIONAL REGULATOR RUTR"/>
    <property type="match status" value="1"/>
</dbReference>
<gene>
    <name evidence="6" type="ORF">ACFFV7_01375</name>
</gene>
<proteinExistence type="predicted"/>
<keyword evidence="7" id="KW-1185">Reference proteome</keyword>
<evidence type="ECO:0000313" key="6">
    <source>
        <dbReference type="EMBL" id="MFB9199827.1"/>
    </source>
</evidence>
<dbReference type="Gene3D" id="1.10.357.10">
    <property type="entry name" value="Tetracycline Repressor, domain 2"/>
    <property type="match status" value="1"/>
</dbReference>
<dbReference type="InterPro" id="IPR050109">
    <property type="entry name" value="HTH-type_TetR-like_transc_reg"/>
</dbReference>
<protein>
    <submittedName>
        <fullName evidence="6">TetR/AcrR family transcriptional regulator</fullName>
    </submittedName>
</protein>
<evidence type="ECO:0000256" key="3">
    <source>
        <dbReference type="ARBA" id="ARBA00023163"/>
    </source>
</evidence>
<reference evidence="6 7" key="1">
    <citation type="submission" date="2024-09" db="EMBL/GenBank/DDBJ databases">
        <authorList>
            <person name="Sun Q."/>
            <person name="Mori K."/>
        </authorList>
    </citation>
    <scope>NUCLEOTIDE SEQUENCE [LARGE SCALE GENOMIC DNA]</scope>
    <source>
        <strain evidence="6 7">CCM 3426</strain>
    </source>
</reference>
<keyword evidence="3" id="KW-0804">Transcription</keyword>
<dbReference type="InterPro" id="IPR009057">
    <property type="entry name" value="Homeodomain-like_sf"/>
</dbReference>
<evidence type="ECO:0000256" key="4">
    <source>
        <dbReference type="PROSITE-ProRule" id="PRU00335"/>
    </source>
</evidence>
<evidence type="ECO:0000259" key="5">
    <source>
        <dbReference type="PROSITE" id="PS50977"/>
    </source>
</evidence>
<dbReference type="InterPro" id="IPR001647">
    <property type="entry name" value="HTH_TetR"/>
</dbReference>
<feature type="DNA-binding region" description="H-T-H motif" evidence="4">
    <location>
        <begin position="34"/>
        <end position="53"/>
    </location>
</feature>
<keyword evidence="1" id="KW-0805">Transcription regulation</keyword>
<sequence length="198" mass="21265">MNGTTRALRSDAERTVRTILEAAERVLSANPAASMEQIAEAAGVARTTVHRRFASREALVEAMTAWATRQFAAAVDAGHSEQAPPLIALYQVTANVLRVKTDWGFAMSRAASAGGEVARVHAEVQEKCEALFRRARAAGVLREDVEPEWARRVYYALIHEAAQSRDGDPDALAARLVDTLLRGVGTGRGLATTPAAES</sequence>
<dbReference type="Pfam" id="PF21597">
    <property type="entry name" value="TetR_C_43"/>
    <property type="match status" value="1"/>
</dbReference>